<dbReference type="Gene3D" id="3.90.1200.10">
    <property type="match status" value="1"/>
</dbReference>
<protein>
    <recommendedName>
        <fullName evidence="1">Aminoglycoside phosphotransferase domain-containing protein</fullName>
    </recommendedName>
</protein>
<reference evidence="2 3" key="1">
    <citation type="journal article" date="2019" name="Int. J. Syst. Evol. Microbiol.">
        <title>The Global Catalogue of Microorganisms (GCM) 10K type strain sequencing project: providing services to taxonomists for standard genome sequencing and annotation.</title>
        <authorList>
            <consortium name="The Broad Institute Genomics Platform"/>
            <consortium name="The Broad Institute Genome Sequencing Center for Infectious Disease"/>
            <person name="Wu L."/>
            <person name="Ma J."/>
        </authorList>
    </citation>
    <scope>NUCLEOTIDE SEQUENCE [LARGE SCALE GENOMIC DNA]</scope>
    <source>
        <strain evidence="2 3">JCM 15572</strain>
    </source>
</reference>
<name>A0ABN2DQ39_9ACTN</name>
<dbReference type="EMBL" id="BAAAPH010000013">
    <property type="protein sequence ID" value="GAA1580853.1"/>
    <property type="molecule type" value="Genomic_DNA"/>
</dbReference>
<dbReference type="Proteomes" id="UP001501705">
    <property type="component" value="Unassembled WGS sequence"/>
</dbReference>
<dbReference type="InterPro" id="IPR008266">
    <property type="entry name" value="Tyr_kinase_AS"/>
</dbReference>
<dbReference type="InterPro" id="IPR011009">
    <property type="entry name" value="Kinase-like_dom_sf"/>
</dbReference>
<evidence type="ECO:0000259" key="1">
    <source>
        <dbReference type="Pfam" id="PF01636"/>
    </source>
</evidence>
<comment type="caution">
    <text evidence="2">The sequence shown here is derived from an EMBL/GenBank/DDBJ whole genome shotgun (WGS) entry which is preliminary data.</text>
</comment>
<dbReference type="SUPFAM" id="SSF56112">
    <property type="entry name" value="Protein kinase-like (PK-like)"/>
    <property type="match status" value="1"/>
</dbReference>
<keyword evidence="3" id="KW-1185">Reference proteome</keyword>
<gene>
    <name evidence="2" type="ORF">GCM10009804_41810</name>
</gene>
<evidence type="ECO:0000313" key="2">
    <source>
        <dbReference type="EMBL" id="GAA1580853.1"/>
    </source>
</evidence>
<dbReference type="PROSITE" id="PS00109">
    <property type="entry name" value="PROTEIN_KINASE_TYR"/>
    <property type="match status" value="1"/>
</dbReference>
<accession>A0ABN2DQ39</accession>
<proteinExistence type="predicted"/>
<dbReference type="InterPro" id="IPR002575">
    <property type="entry name" value="Aminoglycoside_PTrfase"/>
</dbReference>
<dbReference type="Pfam" id="PF01636">
    <property type="entry name" value="APH"/>
    <property type="match status" value="1"/>
</dbReference>
<organism evidence="2 3">
    <name type="scientific">Kribbella hippodromi</name>
    <dbReference type="NCBI Taxonomy" id="434347"/>
    <lineage>
        <taxon>Bacteria</taxon>
        <taxon>Bacillati</taxon>
        <taxon>Actinomycetota</taxon>
        <taxon>Actinomycetes</taxon>
        <taxon>Propionibacteriales</taxon>
        <taxon>Kribbellaceae</taxon>
        <taxon>Kribbella</taxon>
    </lineage>
</organism>
<evidence type="ECO:0000313" key="3">
    <source>
        <dbReference type="Proteomes" id="UP001501705"/>
    </source>
</evidence>
<feature type="domain" description="Aminoglycoside phosphotransferase" evidence="1">
    <location>
        <begin position="22"/>
        <end position="252"/>
    </location>
</feature>
<sequence>MVLSDGFLSEQLHAIGYPAAEQLAIGMQGAVFRLGGEKVAKIWFHAGEDELRRLGEVYAALDGRLPFHTPRFLELYRPGPYWLTVERELPGTPLHAAAPAFGEPGWERTRDAVVEVLAELANVEPPHVLHQLTVLDERTPFRPQGETWTDALTALVQRRLHRFGAQLRTVIDDFDAKVEQMVALLADLKAPDPHLVHGDVTAGNILVDENLRPVSVLDFGLLTMPGDPVFDAAAAGSLVELWSPRVREVEAAFDAACIQELGYDAEQLLLYRCIHMLIIANAHDEDPYGRNSGVPLTARLFNSPEVSALLSR</sequence>